<dbReference type="OrthoDB" id="5985073at2759"/>
<dbReference type="Proteomes" id="UP000800041">
    <property type="component" value="Unassembled WGS sequence"/>
</dbReference>
<dbReference type="PROSITE" id="PS51782">
    <property type="entry name" value="LYSM"/>
    <property type="match status" value="1"/>
</dbReference>
<dbReference type="AlphaFoldDB" id="A0A6G1HH30"/>
<keyword evidence="4" id="KW-1185">Reference proteome</keyword>
<evidence type="ECO:0000256" key="1">
    <source>
        <dbReference type="SAM" id="SignalP"/>
    </source>
</evidence>
<dbReference type="SUPFAM" id="SSF54106">
    <property type="entry name" value="LysM domain"/>
    <property type="match status" value="1"/>
</dbReference>
<name>A0A6G1HH30_9PEZI</name>
<feature type="domain" description="LysM" evidence="2">
    <location>
        <begin position="207"/>
        <end position="252"/>
    </location>
</feature>
<gene>
    <name evidence="3" type="ORF">K402DRAFT_366317</name>
</gene>
<sequence length="453" mass="48690">MLPLISLNVVCFLFFVSVKGISIIQDPESLLTSIPSACRAALTADISCSALVPPHYVQGQRRLGTNFLRNLCTASCAESLISFRQSVESACGNVRVPLSNSAEISASDIIAPLSWAFDVSCLQNNSTFCMPKILDGSTSPCSKCRLDYEAAMLRSAYGRHRISIDSFQSHLRTCGVALSEFSLHDLPTASNRTTISHHVSPASCSGRTYTVRDGDTCQSIAAAHSIASDRLINDANLDYHCTALSAGSEICLGAPCKLATIRANQTCNDFVADQTFYLTQFLSWNPSFYVPSTNFGKIPTQTYNLNWSTTSFVDTYLPEVTTFRMSPNQTWASLIDERIQHCPYKDAGDGVWDSISETAPDCVELLEPYCFPDAHAAIPSSTQFPSSCLPSATSSNSTEAVVGPPGSSYSLAPSVSATVSTGWPQASGAAATTEPDVSYHCKQVCTLIMGTQS</sequence>
<dbReference type="InterPro" id="IPR036779">
    <property type="entry name" value="LysM_dom_sf"/>
</dbReference>
<dbReference type="Pfam" id="PF01476">
    <property type="entry name" value="LysM"/>
    <property type="match status" value="1"/>
</dbReference>
<evidence type="ECO:0000313" key="4">
    <source>
        <dbReference type="Proteomes" id="UP000800041"/>
    </source>
</evidence>
<reference evidence="3" key="1">
    <citation type="journal article" date="2020" name="Stud. Mycol.">
        <title>101 Dothideomycetes genomes: a test case for predicting lifestyles and emergence of pathogens.</title>
        <authorList>
            <person name="Haridas S."/>
            <person name="Albert R."/>
            <person name="Binder M."/>
            <person name="Bloem J."/>
            <person name="Labutti K."/>
            <person name="Salamov A."/>
            <person name="Andreopoulos B."/>
            <person name="Baker S."/>
            <person name="Barry K."/>
            <person name="Bills G."/>
            <person name="Bluhm B."/>
            <person name="Cannon C."/>
            <person name="Castanera R."/>
            <person name="Culley D."/>
            <person name="Daum C."/>
            <person name="Ezra D."/>
            <person name="Gonzalez J."/>
            <person name="Henrissat B."/>
            <person name="Kuo A."/>
            <person name="Liang C."/>
            <person name="Lipzen A."/>
            <person name="Lutzoni F."/>
            <person name="Magnuson J."/>
            <person name="Mondo S."/>
            <person name="Nolan M."/>
            <person name="Ohm R."/>
            <person name="Pangilinan J."/>
            <person name="Park H.-J."/>
            <person name="Ramirez L."/>
            <person name="Alfaro M."/>
            <person name="Sun H."/>
            <person name="Tritt A."/>
            <person name="Yoshinaga Y."/>
            <person name="Zwiers L.-H."/>
            <person name="Turgeon B."/>
            <person name="Goodwin S."/>
            <person name="Spatafora J."/>
            <person name="Crous P."/>
            <person name="Grigoriev I."/>
        </authorList>
    </citation>
    <scope>NUCLEOTIDE SEQUENCE</scope>
    <source>
        <strain evidence="3">CBS 113979</strain>
    </source>
</reference>
<evidence type="ECO:0000259" key="2">
    <source>
        <dbReference type="PROSITE" id="PS51782"/>
    </source>
</evidence>
<dbReference type="CDD" id="cd00118">
    <property type="entry name" value="LysM"/>
    <property type="match status" value="1"/>
</dbReference>
<evidence type="ECO:0000313" key="3">
    <source>
        <dbReference type="EMBL" id="KAF1992248.1"/>
    </source>
</evidence>
<feature type="chain" id="PRO_5026319202" description="LysM domain-containing protein" evidence="1">
    <location>
        <begin position="21"/>
        <end position="453"/>
    </location>
</feature>
<dbReference type="InterPro" id="IPR018392">
    <property type="entry name" value="LysM"/>
</dbReference>
<proteinExistence type="predicted"/>
<keyword evidence="1" id="KW-0732">Signal</keyword>
<feature type="signal peptide" evidence="1">
    <location>
        <begin position="1"/>
        <end position="20"/>
    </location>
</feature>
<organism evidence="3 4">
    <name type="scientific">Aulographum hederae CBS 113979</name>
    <dbReference type="NCBI Taxonomy" id="1176131"/>
    <lineage>
        <taxon>Eukaryota</taxon>
        <taxon>Fungi</taxon>
        <taxon>Dikarya</taxon>
        <taxon>Ascomycota</taxon>
        <taxon>Pezizomycotina</taxon>
        <taxon>Dothideomycetes</taxon>
        <taxon>Pleosporomycetidae</taxon>
        <taxon>Aulographales</taxon>
        <taxon>Aulographaceae</taxon>
    </lineage>
</organism>
<accession>A0A6G1HH30</accession>
<protein>
    <recommendedName>
        <fullName evidence="2">LysM domain-containing protein</fullName>
    </recommendedName>
</protein>
<dbReference type="Gene3D" id="3.10.350.10">
    <property type="entry name" value="LysM domain"/>
    <property type="match status" value="1"/>
</dbReference>
<dbReference type="EMBL" id="ML977137">
    <property type="protein sequence ID" value="KAF1992248.1"/>
    <property type="molecule type" value="Genomic_DNA"/>
</dbReference>